<dbReference type="InterPro" id="IPR008727">
    <property type="entry name" value="PAAR_motif"/>
</dbReference>
<proteinExistence type="predicted"/>
<accession>A0ABY0UGY6</accession>
<dbReference type="RefSeq" id="WP_331716169.1">
    <property type="nucleotide sequence ID" value="NZ_JYLK01000007.1"/>
</dbReference>
<gene>
    <name evidence="1" type="ORF">SAMN04490205_3214</name>
</gene>
<sequence>MRERHFIGQGDKTTCGGEVLEGDNRVNIFGVLHAREGDRVSCGKDGNIYNIIGGIPYINSHGRLVAGTLDSISGCPCRAQLIPSIYQATYESRSPVRDPAVMSKFKALNPDRGEVKAGSIVVLSDPHNFHALVKKAF</sequence>
<protein>
    <submittedName>
        <fullName evidence="1">Zn-binding Pro-Ala-Ala-Arg (PAAR) domain-containing protein, incolved in TypeVI secretion</fullName>
    </submittedName>
</protein>
<keyword evidence="2" id="KW-1185">Reference proteome</keyword>
<evidence type="ECO:0000313" key="1">
    <source>
        <dbReference type="EMBL" id="SDS66412.1"/>
    </source>
</evidence>
<dbReference type="CDD" id="cd14744">
    <property type="entry name" value="PAAR_CT_2"/>
    <property type="match status" value="1"/>
</dbReference>
<evidence type="ECO:0000313" key="2">
    <source>
        <dbReference type="Proteomes" id="UP000183126"/>
    </source>
</evidence>
<name>A0ABY0UGY6_9PSED</name>
<reference evidence="1 2" key="1">
    <citation type="submission" date="2016-10" db="EMBL/GenBank/DDBJ databases">
        <authorList>
            <person name="Varghese N."/>
            <person name="Submissions S."/>
        </authorList>
    </citation>
    <scope>NUCLEOTIDE SEQUENCE [LARGE SCALE GENOMIC DNA]</scope>
    <source>
        <strain evidence="1 2">BS3111</strain>
    </source>
</reference>
<organism evidence="1 2">
    <name type="scientific">Pseudomonas trivialis</name>
    <dbReference type="NCBI Taxonomy" id="200450"/>
    <lineage>
        <taxon>Bacteria</taxon>
        <taxon>Pseudomonadati</taxon>
        <taxon>Pseudomonadota</taxon>
        <taxon>Gammaproteobacteria</taxon>
        <taxon>Pseudomonadales</taxon>
        <taxon>Pseudomonadaceae</taxon>
        <taxon>Pseudomonas</taxon>
    </lineage>
</organism>
<dbReference type="EMBL" id="LT629760">
    <property type="protein sequence ID" value="SDS66412.1"/>
    <property type="molecule type" value="Genomic_DNA"/>
</dbReference>
<dbReference type="Pfam" id="PF05488">
    <property type="entry name" value="PAAR_motif"/>
    <property type="match status" value="1"/>
</dbReference>
<dbReference type="Proteomes" id="UP000183126">
    <property type="component" value="Chromosome I"/>
</dbReference>